<dbReference type="InterPro" id="IPR036390">
    <property type="entry name" value="WH_DNA-bd_sf"/>
</dbReference>
<dbReference type="RefSeq" id="WP_010865529.1">
    <property type="nucleotide sequence ID" value="NC_000854.2"/>
</dbReference>
<dbReference type="EMBL" id="BA000002">
    <property type="protein sequence ID" value="BAF34711.1"/>
    <property type="molecule type" value="Genomic_DNA"/>
</dbReference>
<keyword evidence="2" id="KW-1185">Reference proteome</keyword>
<gene>
    <name evidence="1" type="ordered locus">APE_0152a</name>
</gene>
<dbReference type="InterPro" id="IPR036388">
    <property type="entry name" value="WH-like_DNA-bd_sf"/>
</dbReference>
<dbReference type="Gene3D" id="1.10.10.10">
    <property type="entry name" value="Winged helix-like DNA-binding domain superfamily/Winged helix DNA-binding domain"/>
    <property type="match status" value="1"/>
</dbReference>
<dbReference type="SUPFAM" id="SSF46785">
    <property type="entry name" value="Winged helix' DNA-binding domain"/>
    <property type="match status" value="1"/>
</dbReference>
<proteinExistence type="predicted"/>
<organism evidence="1 2">
    <name type="scientific">Aeropyrum pernix (strain ATCC 700893 / DSM 11879 / JCM 9820 / NBRC 100138 / K1)</name>
    <dbReference type="NCBI Taxonomy" id="272557"/>
    <lineage>
        <taxon>Archaea</taxon>
        <taxon>Thermoproteota</taxon>
        <taxon>Thermoprotei</taxon>
        <taxon>Desulfurococcales</taxon>
        <taxon>Desulfurococcaceae</taxon>
        <taxon>Aeropyrum</taxon>
    </lineage>
</organism>
<sequence length="88" mass="10247">MVKLEDIISSRGKLKILKVLFRRGQANITLIVRETGLHHRLVSKHIEELKTANIVGERRYGRLRIIYINYGEPKARILRDIVKTLDIS</sequence>
<reference evidence="1 2" key="1">
    <citation type="journal article" date="1999" name="DNA Res.">
        <title>Complete genome sequence of an aerobic hyper-thermophilic crenarchaeon, Aeropyrum pernix K1.</title>
        <authorList>
            <person name="Kawarabayasi Y."/>
            <person name="Hino Y."/>
            <person name="Horikawa H."/>
            <person name="Yamazaki S."/>
            <person name="Haikawa Y."/>
            <person name="Jin-no K."/>
            <person name="Takahashi M."/>
            <person name="Sekine M."/>
            <person name="Baba S."/>
            <person name="Ankai A."/>
            <person name="Kosugi H."/>
            <person name="Hosoyama A."/>
            <person name="Fukui S."/>
            <person name="Nagai Y."/>
            <person name="Nishijima K."/>
            <person name="Nakazawa H."/>
            <person name="Takamiya M."/>
            <person name="Masuda S."/>
            <person name="Funahashi T."/>
            <person name="Tanaka T."/>
            <person name="Kudoh Y."/>
            <person name="Yamazaki J."/>
            <person name="Kushida N."/>
            <person name="Oguchi A."/>
            <person name="Aoki K."/>
            <person name="Kubota K."/>
            <person name="Nakamura Y."/>
            <person name="Nomura N."/>
            <person name="Sako Y."/>
            <person name="Kikuchi H."/>
        </authorList>
    </citation>
    <scope>NUCLEOTIDE SEQUENCE [LARGE SCALE GENOMIC DNA]</scope>
    <source>
        <strain evidence="2">ATCC 700893 / DSM 11879 / JCM 9820 / NBRC 100138 / K1</strain>
    </source>
</reference>
<dbReference type="GeneID" id="1445540"/>
<dbReference type="EnsemblBacteria" id="BAF34711">
    <property type="protein sequence ID" value="BAF34711"/>
    <property type="gene ID" value="APE_0152a"/>
</dbReference>
<accession>Q05E90</accession>
<protein>
    <recommendedName>
        <fullName evidence="3">HTH arsR-type domain-containing protein</fullName>
    </recommendedName>
</protein>
<dbReference type="eggNOG" id="arCOG04056">
    <property type="taxonomic scope" value="Archaea"/>
</dbReference>
<dbReference type="STRING" id="272557.APE_0152a"/>
<dbReference type="AlphaFoldDB" id="Q05E90"/>
<dbReference type="Proteomes" id="UP000002518">
    <property type="component" value="Chromosome"/>
</dbReference>
<dbReference type="KEGG" id="ape:APE_0152a"/>
<evidence type="ECO:0000313" key="2">
    <source>
        <dbReference type="Proteomes" id="UP000002518"/>
    </source>
</evidence>
<name>Q05E90_AERPE</name>
<evidence type="ECO:0008006" key="3">
    <source>
        <dbReference type="Google" id="ProtNLM"/>
    </source>
</evidence>
<evidence type="ECO:0000313" key="1">
    <source>
        <dbReference type="EMBL" id="BAF34711.1"/>
    </source>
</evidence>